<proteinExistence type="predicted"/>
<dbReference type="Proteomes" id="UP001342418">
    <property type="component" value="Chromosome"/>
</dbReference>
<protein>
    <submittedName>
        <fullName evidence="1">Uncharacterized protein</fullName>
    </submittedName>
</protein>
<dbReference type="EMBL" id="CP030941">
    <property type="protein sequence ID" value="UUP18361.1"/>
    <property type="molecule type" value="Genomic_DNA"/>
</dbReference>
<organism evidence="1 2">
    <name type="scientific">Nitratireductor thuwali</name>
    <dbReference type="NCBI Taxonomy" id="2267699"/>
    <lineage>
        <taxon>Bacteria</taxon>
        <taxon>Pseudomonadati</taxon>
        <taxon>Pseudomonadota</taxon>
        <taxon>Alphaproteobacteria</taxon>
        <taxon>Hyphomicrobiales</taxon>
        <taxon>Phyllobacteriaceae</taxon>
        <taxon>Nitratireductor</taxon>
    </lineage>
</organism>
<name>A0ABY5MM97_9HYPH</name>
<gene>
    <name evidence="1" type="ORF">NTH_02841</name>
</gene>
<keyword evidence="2" id="KW-1185">Reference proteome</keyword>
<reference evidence="1 2" key="1">
    <citation type="submission" date="2018-07" db="EMBL/GenBank/DDBJ databases">
        <title>Genome sequence of Nitratireductor thuwali#1536.</title>
        <authorList>
            <person name="Michoud G."/>
            <person name="Merlino G."/>
            <person name="Sefrji F.O."/>
            <person name="Daffonchio D."/>
        </authorList>
    </citation>
    <scope>NUCLEOTIDE SEQUENCE [LARGE SCALE GENOMIC DNA]</scope>
    <source>
        <strain evidence="2">Nit1536</strain>
    </source>
</reference>
<evidence type="ECO:0000313" key="2">
    <source>
        <dbReference type="Proteomes" id="UP001342418"/>
    </source>
</evidence>
<sequence length="37" mass="4176">MRTVEAVIDSLAPDIRVTREIIQRIEQAQSNSKVPPN</sequence>
<accession>A0ABY5MM97</accession>
<evidence type="ECO:0000313" key="1">
    <source>
        <dbReference type="EMBL" id="UUP18361.1"/>
    </source>
</evidence>